<feature type="compositionally biased region" description="Low complexity" evidence="1">
    <location>
        <begin position="354"/>
        <end position="385"/>
    </location>
</feature>
<keyword evidence="2" id="KW-0732">Signal</keyword>
<evidence type="ECO:0000256" key="1">
    <source>
        <dbReference type="SAM" id="MobiDB-lite"/>
    </source>
</evidence>
<dbReference type="OrthoDB" id="9812829at2"/>
<comment type="caution">
    <text evidence="3">The sequence shown here is derived from an EMBL/GenBank/DDBJ whole genome shotgun (WGS) entry which is preliminary data.</text>
</comment>
<feature type="region of interest" description="Disordered" evidence="1">
    <location>
        <begin position="677"/>
        <end position="725"/>
    </location>
</feature>
<name>A0A3P3TZG9_9BACL</name>
<organism evidence="3 4">
    <name type="scientific">Paenibacillus oralis</name>
    <dbReference type="NCBI Taxonomy" id="2490856"/>
    <lineage>
        <taxon>Bacteria</taxon>
        <taxon>Bacillati</taxon>
        <taxon>Bacillota</taxon>
        <taxon>Bacilli</taxon>
        <taxon>Bacillales</taxon>
        <taxon>Paenibacillaceae</taxon>
        <taxon>Paenibacillus</taxon>
    </lineage>
</organism>
<reference evidence="3 4" key="1">
    <citation type="submission" date="2018-11" db="EMBL/GenBank/DDBJ databases">
        <title>Genome sequencing of Paenibacillus sp. KCOM 3021 (= ChDC PVNT-B20).</title>
        <authorList>
            <person name="Kook J.-K."/>
            <person name="Park S.-N."/>
            <person name="Lim Y.K."/>
        </authorList>
    </citation>
    <scope>NUCLEOTIDE SEQUENCE [LARGE SCALE GENOMIC DNA]</scope>
    <source>
        <strain evidence="3 4">KCOM 3021</strain>
    </source>
</reference>
<dbReference type="AlphaFoldDB" id="A0A3P3TZG9"/>
<feature type="signal peptide" evidence="2">
    <location>
        <begin position="1"/>
        <end position="28"/>
    </location>
</feature>
<sequence length="725" mass="71403">MKNFTAMNKLGIVLLCSAMLSACGSVSANGGAAAGTQQTSAAADATAASVEGIRAADLVTFDDSDNTVDWSADSATTITLNGANATVDGAGAEAEDGTVTITAAGTYVLSGELSEGQIVVDAQDEGDVHLVLNGVDIHDSDSAPIYVKAAGKAIVTLAAGTENTVSDGETYVFPDASDDEPNAAVFSKADLTINGEGKLAVNANYMHGINSKDDLKIMSGTLVVNAADDGIRGKDMVAVQDGNITVTAGGDGIKSNNDTDEAKGFVAIAGGTFDIQAGNDGIQAETSLVVDGGTFDLVTGGGNENGEDHTEDNGPGGPGGGGAPGGGGWPGTADVPQDAGKTEGAAGSSGNVQTEDTAGANGADDTAVTEQSSGTTDTDSGTVTTEETESQSAKGLKASGNVIIHDGSFTVDSADDAIHSNGNVGIKGGNFSIQTGDDGVHADITVEITGGTLDIAKSYEGIEGAAITISGGETHIVASDDGVNVTGGNDESVPGGPQGQDQTSDTGTLMFAITGGSLTVDAAGDGLDSNGSIEMSGGTVIVNGPTSDGNGTLDYDGSFTISGGILVGAGSAGMAQAPSDASSQYSVAMNFTATQAAGTLVHLEDSAGNSILTFAPAKDYRNVVISSPDLKAGSYTLYSGGSSTGTPADGLYTDGEYSGGTKVVSFEITDSVTTWLNESGVTDGNSMGRGPGGGGGRGGRGGIEPQGGLPADQQTAEESNTTEAQ</sequence>
<accession>A0A3P3TZG9</accession>
<dbReference type="InterPro" id="IPR025584">
    <property type="entry name" value="Cthe_2159"/>
</dbReference>
<dbReference type="RefSeq" id="WP_128630554.1">
    <property type="nucleotide sequence ID" value="NZ_RRCN01000001.1"/>
</dbReference>
<evidence type="ECO:0000313" key="3">
    <source>
        <dbReference type="EMBL" id="RRJ62668.1"/>
    </source>
</evidence>
<dbReference type="PROSITE" id="PS51257">
    <property type="entry name" value="PROKAR_LIPOPROTEIN"/>
    <property type="match status" value="1"/>
</dbReference>
<feature type="compositionally biased region" description="Polar residues" evidence="1">
    <location>
        <begin position="712"/>
        <end position="725"/>
    </location>
</feature>
<gene>
    <name evidence="3" type="ORF">EHV15_06720</name>
</gene>
<evidence type="ECO:0000313" key="4">
    <source>
        <dbReference type="Proteomes" id="UP000267017"/>
    </source>
</evidence>
<feature type="compositionally biased region" description="Gly residues" evidence="1">
    <location>
        <begin position="314"/>
        <end position="330"/>
    </location>
</feature>
<protein>
    <submittedName>
        <fullName evidence="3">Carbohydrate-binding domain-containing protein</fullName>
    </submittedName>
</protein>
<dbReference type="Proteomes" id="UP000267017">
    <property type="component" value="Unassembled WGS sequence"/>
</dbReference>
<evidence type="ECO:0000256" key="2">
    <source>
        <dbReference type="SAM" id="SignalP"/>
    </source>
</evidence>
<feature type="compositionally biased region" description="Gly residues" evidence="1">
    <location>
        <begin position="687"/>
        <end position="705"/>
    </location>
</feature>
<feature type="chain" id="PRO_5018146198" evidence="2">
    <location>
        <begin position="29"/>
        <end position="725"/>
    </location>
</feature>
<feature type="region of interest" description="Disordered" evidence="1">
    <location>
        <begin position="486"/>
        <end position="505"/>
    </location>
</feature>
<feature type="region of interest" description="Disordered" evidence="1">
    <location>
        <begin position="295"/>
        <end position="397"/>
    </location>
</feature>
<dbReference type="EMBL" id="RRCN01000001">
    <property type="protein sequence ID" value="RRJ62668.1"/>
    <property type="molecule type" value="Genomic_DNA"/>
</dbReference>
<proteinExistence type="predicted"/>
<dbReference type="Pfam" id="PF14262">
    <property type="entry name" value="Cthe_2159"/>
    <property type="match status" value="1"/>
</dbReference>
<keyword evidence="4" id="KW-1185">Reference proteome</keyword>